<evidence type="ECO:0000259" key="5">
    <source>
        <dbReference type="Pfam" id="PF25876"/>
    </source>
</evidence>
<dbReference type="Gene3D" id="2.40.50.100">
    <property type="match status" value="1"/>
</dbReference>
<feature type="domain" description="CusB-like beta-barrel" evidence="7">
    <location>
        <begin position="233"/>
        <end position="288"/>
    </location>
</feature>
<dbReference type="Pfam" id="PF25917">
    <property type="entry name" value="BSH_RND"/>
    <property type="match status" value="1"/>
</dbReference>
<organism evidence="9 10">
    <name type="scientific">Nitrosomonas ureae</name>
    <dbReference type="NCBI Taxonomy" id="44577"/>
    <lineage>
        <taxon>Bacteria</taxon>
        <taxon>Pseudomonadati</taxon>
        <taxon>Pseudomonadota</taxon>
        <taxon>Betaproteobacteria</taxon>
        <taxon>Nitrosomonadales</taxon>
        <taxon>Nitrosomonadaceae</taxon>
        <taxon>Nitrosomonas</taxon>
    </lineage>
</organism>
<gene>
    <name evidence="9" type="ORF">SAMN06296273_0692</name>
</gene>
<dbReference type="InterPro" id="IPR058627">
    <property type="entry name" value="MdtA-like_C"/>
</dbReference>
<dbReference type="Gene3D" id="2.40.420.20">
    <property type="match status" value="1"/>
</dbReference>
<evidence type="ECO:0000256" key="2">
    <source>
        <dbReference type="ARBA" id="ARBA00009477"/>
    </source>
</evidence>
<dbReference type="Proteomes" id="UP000242498">
    <property type="component" value="Chromosome I"/>
</dbReference>
<dbReference type="Gene3D" id="2.40.30.170">
    <property type="match status" value="1"/>
</dbReference>
<dbReference type="GO" id="GO:1990281">
    <property type="term" value="C:efflux pump complex"/>
    <property type="evidence" value="ECO:0007669"/>
    <property type="project" value="TreeGrafter"/>
</dbReference>
<name>A0A285BWN8_9PROT</name>
<dbReference type="NCBIfam" id="TIGR01730">
    <property type="entry name" value="RND_mfp"/>
    <property type="match status" value="1"/>
</dbReference>
<dbReference type="OrthoDB" id="9806939at2"/>
<dbReference type="InterPro" id="IPR006143">
    <property type="entry name" value="RND_pump_MFP"/>
</dbReference>
<protein>
    <submittedName>
        <fullName evidence="9">HlyD family secretion protein</fullName>
    </submittedName>
</protein>
<dbReference type="PANTHER" id="PTHR30469">
    <property type="entry name" value="MULTIDRUG RESISTANCE PROTEIN MDTA"/>
    <property type="match status" value="1"/>
</dbReference>
<evidence type="ECO:0000256" key="4">
    <source>
        <dbReference type="SAM" id="Phobius"/>
    </source>
</evidence>
<reference evidence="9 10" key="1">
    <citation type="submission" date="2017-08" db="EMBL/GenBank/DDBJ databases">
        <authorList>
            <person name="de Groot N.N."/>
        </authorList>
    </citation>
    <scope>NUCLEOTIDE SEQUENCE [LARGE SCALE GENOMIC DNA]</scope>
    <source>
        <strain evidence="9 10">Nm15</strain>
    </source>
</reference>
<feature type="domain" description="Multidrug resistance protein MdtA-like C-terminal permuted SH3" evidence="8">
    <location>
        <begin position="315"/>
        <end position="369"/>
    </location>
</feature>
<dbReference type="InterPro" id="IPR058624">
    <property type="entry name" value="MdtA-like_HH"/>
</dbReference>
<dbReference type="SUPFAM" id="SSF111369">
    <property type="entry name" value="HlyD-like secretion proteins"/>
    <property type="match status" value="1"/>
</dbReference>
<dbReference type="GO" id="GO:0015562">
    <property type="term" value="F:efflux transmembrane transporter activity"/>
    <property type="evidence" value="ECO:0007669"/>
    <property type="project" value="TreeGrafter"/>
</dbReference>
<evidence type="ECO:0000256" key="3">
    <source>
        <dbReference type="ARBA" id="ARBA00022448"/>
    </source>
</evidence>
<dbReference type="InterPro" id="IPR058792">
    <property type="entry name" value="Beta-barrel_RND_2"/>
</dbReference>
<evidence type="ECO:0000256" key="1">
    <source>
        <dbReference type="ARBA" id="ARBA00004196"/>
    </source>
</evidence>
<evidence type="ECO:0000259" key="7">
    <source>
        <dbReference type="Pfam" id="PF25954"/>
    </source>
</evidence>
<accession>A0A285BWN8</accession>
<feature type="domain" description="Multidrug resistance protein MdtA-like barrel-sandwich hybrid" evidence="6">
    <location>
        <begin position="73"/>
        <end position="209"/>
    </location>
</feature>
<sequence length="386" mass="42664">MFLTMRSVNKVLRLVVFIAVASAIALASWYYTRPKPLEVDLAVITTGDVEATIVNTRAGTVKSCQRSNLAPITGGKIVKIRVKEGDHVQKGQVLLELWNQDLKAQRELAQRQLTMAQERRRETCILAENAQRESIRTQQLVEQGFVSSQRFDDAHANARSRQASCEAAISDIKRAEAQIHVSQAGIDRTIITAPFSGVIGKISGELGEFTTPSPPGIPTPPTIDLIDDNCLYVTAPMDEVDAPKIRVGQEARVTLDAMPEKIFPGKIRRIAPYVTEIEKQARTVDIEVDFLHIPADALLVGYSADVEVILERKENVVRIPTQAIRQNNKVWKVDDNHRLAEASLETGLSNWSFTEVRGGLKAGDQVLMSFDQDNIKAGVAVQPKPQ</sequence>
<dbReference type="EMBL" id="LT907782">
    <property type="protein sequence ID" value="SNX59253.1"/>
    <property type="molecule type" value="Genomic_DNA"/>
</dbReference>
<evidence type="ECO:0000313" key="9">
    <source>
        <dbReference type="EMBL" id="SNX59253.1"/>
    </source>
</evidence>
<dbReference type="Pfam" id="PF25954">
    <property type="entry name" value="Beta-barrel_RND_2"/>
    <property type="match status" value="1"/>
</dbReference>
<keyword evidence="4" id="KW-0472">Membrane</keyword>
<evidence type="ECO:0000259" key="8">
    <source>
        <dbReference type="Pfam" id="PF25967"/>
    </source>
</evidence>
<feature type="transmembrane region" description="Helical" evidence="4">
    <location>
        <begin position="12"/>
        <end position="31"/>
    </location>
</feature>
<dbReference type="Pfam" id="PF25876">
    <property type="entry name" value="HH_MFP_RND"/>
    <property type="match status" value="1"/>
</dbReference>
<evidence type="ECO:0000313" key="10">
    <source>
        <dbReference type="Proteomes" id="UP000242498"/>
    </source>
</evidence>
<feature type="domain" description="Multidrug resistance protein MdtA-like alpha-helical hairpin" evidence="5">
    <location>
        <begin position="127"/>
        <end position="179"/>
    </location>
</feature>
<dbReference type="Pfam" id="PF25967">
    <property type="entry name" value="RND-MFP_C"/>
    <property type="match status" value="1"/>
</dbReference>
<keyword evidence="4" id="KW-1133">Transmembrane helix</keyword>
<comment type="subcellular location">
    <subcellularLocation>
        <location evidence="1">Cell envelope</location>
    </subcellularLocation>
</comment>
<evidence type="ECO:0000259" key="6">
    <source>
        <dbReference type="Pfam" id="PF25917"/>
    </source>
</evidence>
<dbReference type="AlphaFoldDB" id="A0A285BWN8"/>
<keyword evidence="4" id="KW-0812">Transmembrane</keyword>
<dbReference type="Gene3D" id="1.10.287.470">
    <property type="entry name" value="Helix hairpin bin"/>
    <property type="match status" value="1"/>
</dbReference>
<comment type="similarity">
    <text evidence="2">Belongs to the membrane fusion protein (MFP) (TC 8.A.1) family.</text>
</comment>
<keyword evidence="3" id="KW-0813">Transport</keyword>
<proteinExistence type="inferred from homology"/>
<dbReference type="InterPro" id="IPR058625">
    <property type="entry name" value="MdtA-like_BSH"/>
</dbReference>